<reference evidence="7 8" key="1">
    <citation type="submission" date="2015-06" db="EMBL/GenBank/DDBJ databases">
        <authorList>
            <person name="Wibberg Daniel"/>
        </authorList>
    </citation>
    <scope>NUCLEOTIDE SEQUENCE [LARGE SCALE GENOMIC DNA]</scope>
    <source>
        <strain evidence="7 8">T3/55T</strain>
    </source>
</reference>
<dbReference type="Pfam" id="PF04347">
    <property type="entry name" value="FliO"/>
    <property type="match status" value="1"/>
</dbReference>
<organism evidence="7 8">
    <name type="scientific">Herbinix hemicellulosilytica</name>
    <dbReference type="NCBI Taxonomy" id="1564487"/>
    <lineage>
        <taxon>Bacteria</taxon>
        <taxon>Bacillati</taxon>
        <taxon>Bacillota</taxon>
        <taxon>Clostridia</taxon>
        <taxon>Lachnospirales</taxon>
        <taxon>Lachnospiraceae</taxon>
        <taxon>Herbinix</taxon>
    </lineage>
</organism>
<keyword evidence="5 6" id="KW-0472">Membrane</keyword>
<sequence length="147" mass="16977">MILLNNTVIFLQSSQSDDLLNKLNQTAEKATPGNFSAWDNIFQLLGLCILLVVILIAAYYTSRFVGKYKLGQLRSSNFEVIESYKINFNHLLLLVRIADKYMVLGVSKDHITFITELDKDKILTREVKEVEKLSFNQILERFKSKKE</sequence>
<evidence type="ECO:0000256" key="3">
    <source>
        <dbReference type="ARBA" id="ARBA00022692"/>
    </source>
</evidence>
<accession>A0A0H5SIE0</accession>
<dbReference type="InterPro" id="IPR022781">
    <property type="entry name" value="Flagellar_biosynth_FliO"/>
</dbReference>
<gene>
    <name evidence="7" type="ORF">HHT355_1350</name>
</gene>
<comment type="subcellular location">
    <subcellularLocation>
        <location evidence="1">Cell membrane</location>
    </subcellularLocation>
</comment>
<keyword evidence="8" id="KW-1185">Reference proteome</keyword>
<keyword evidence="3 6" id="KW-0812">Transmembrane</keyword>
<dbReference type="EMBL" id="CVTD020000015">
    <property type="protein sequence ID" value="CRZ34551.1"/>
    <property type="molecule type" value="Genomic_DNA"/>
</dbReference>
<keyword evidence="4 6" id="KW-1133">Transmembrane helix</keyword>
<feature type="transmembrane region" description="Helical" evidence="6">
    <location>
        <begin position="41"/>
        <end position="60"/>
    </location>
</feature>
<dbReference type="AlphaFoldDB" id="A0A0H5SIE0"/>
<evidence type="ECO:0008006" key="9">
    <source>
        <dbReference type="Google" id="ProtNLM"/>
    </source>
</evidence>
<keyword evidence="2" id="KW-1003">Cell membrane</keyword>
<protein>
    <recommendedName>
        <fullName evidence="9">Flagellar protein</fullName>
    </recommendedName>
</protein>
<evidence type="ECO:0000256" key="6">
    <source>
        <dbReference type="SAM" id="Phobius"/>
    </source>
</evidence>
<dbReference type="GO" id="GO:0044781">
    <property type="term" value="P:bacterial-type flagellum organization"/>
    <property type="evidence" value="ECO:0007669"/>
    <property type="project" value="InterPro"/>
</dbReference>
<dbReference type="RefSeq" id="WP_103202651.1">
    <property type="nucleotide sequence ID" value="NZ_CVTD020000015.1"/>
</dbReference>
<evidence type="ECO:0000256" key="5">
    <source>
        <dbReference type="ARBA" id="ARBA00023136"/>
    </source>
</evidence>
<evidence type="ECO:0000256" key="4">
    <source>
        <dbReference type="ARBA" id="ARBA00022989"/>
    </source>
</evidence>
<evidence type="ECO:0000313" key="8">
    <source>
        <dbReference type="Proteomes" id="UP000236497"/>
    </source>
</evidence>
<evidence type="ECO:0000256" key="2">
    <source>
        <dbReference type="ARBA" id="ARBA00022475"/>
    </source>
</evidence>
<dbReference type="Proteomes" id="UP000236497">
    <property type="component" value="Unassembled WGS sequence"/>
</dbReference>
<evidence type="ECO:0000313" key="7">
    <source>
        <dbReference type="EMBL" id="CRZ34551.1"/>
    </source>
</evidence>
<dbReference type="OrthoDB" id="9797155at2"/>
<proteinExistence type="predicted"/>
<evidence type="ECO:0000256" key="1">
    <source>
        <dbReference type="ARBA" id="ARBA00004236"/>
    </source>
</evidence>
<dbReference type="GO" id="GO:0016020">
    <property type="term" value="C:membrane"/>
    <property type="evidence" value="ECO:0007669"/>
    <property type="project" value="InterPro"/>
</dbReference>
<name>A0A0H5SIE0_HERHM</name>